<dbReference type="VEuPathDB" id="VectorBase:AMIN014151"/>
<evidence type="ECO:0000313" key="2">
    <source>
        <dbReference type="EnsemblMetazoa" id="AMIN014151-PA"/>
    </source>
</evidence>
<proteinExistence type="predicted"/>
<organism evidence="2 3">
    <name type="scientific">Anopheles minimus</name>
    <dbReference type="NCBI Taxonomy" id="112268"/>
    <lineage>
        <taxon>Eukaryota</taxon>
        <taxon>Metazoa</taxon>
        <taxon>Ecdysozoa</taxon>
        <taxon>Arthropoda</taxon>
        <taxon>Hexapoda</taxon>
        <taxon>Insecta</taxon>
        <taxon>Pterygota</taxon>
        <taxon>Neoptera</taxon>
        <taxon>Endopterygota</taxon>
        <taxon>Diptera</taxon>
        <taxon>Nematocera</taxon>
        <taxon>Culicoidea</taxon>
        <taxon>Culicidae</taxon>
        <taxon>Anophelinae</taxon>
        <taxon>Anopheles</taxon>
    </lineage>
</organism>
<dbReference type="Proteomes" id="UP000075920">
    <property type="component" value="Unassembled WGS sequence"/>
</dbReference>
<sequence>MYAGKQETKSGADWDPDRRWKTPHT</sequence>
<accession>A0A182WN51</accession>
<reference evidence="3" key="1">
    <citation type="submission" date="2013-03" db="EMBL/GenBank/DDBJ databases">
        <title>The Genome Sequence of Anopheles minimus MINIMUS1.</title>
        <authorList>
            <consortium name="The Broad Institute Genomics Platform"/>
            <person name="Neafsey D.E."/>
            <person name="Walton C."/>
            <person name="Walker B."/>
            <person name="Young S.K."/>
            <person name="Zeng Q."/>
            <person name="Gargeya S."/>
            <person name="Fitzgerald M."/>
            <person name="Haas B."/>
            <person name="Abouelleil A."/>
            <person name="Allen A.W."/>
            <person name="Alvarado L."/>
            <person name="Arachchi H.M."/>
            <person name="Berlin A.M."/>
            <person name="Chapman S.B."/>
            <person name="Gainer-Dewar J."/>
            <person name="Goldberg J."/>
            <person name="Griggs A."/>
            <person name="Gujja S."/>
            <person name="Hansen M."/>
            <person name="Howarth C."/>
            <person name="Imamovic A."/>
            <person name="Ireland A."/>
            <person name="Larimer J."/>
            <person name="McCowan C."/>
            <person name="Murphy C."/>
            <person name="Pearson M."/>
            <person name="Poon T.W."/>
            <person name="Priest M."/>
            <person name="Roberts A."/>
            <person name="Saif S."/>
            <person name="Shea T."/>
            <person name="Sisk P."/>
            <person name="Sykes S."/>
            <person name="Wortman J."/>
            <person name="Nusbaum C."/>
            <person name="Birren B."/>
        </authorList>
    </citation>
    <scope>NUCLEOTIDE SEQUENCE [LARGE SCALE GENOMIC DNA]</scope>
    <source>
        <strain evidence="3">MINIMUS1</strain>
    </source>
</reference>
<feature type="region of interest" description="Disordered" evidence="1">
    <location>
        <begin position="1"/>
        <end position="25"/>
    </location>
</feature>
<dbReference type="EnsemblMetazoa" id="AMIN014151-RA">
    <property type="protein sequence ID" value="AMIN014151-PA"/>
    <property type="gene ID" value="AMIN014151"/>
</dbReference>
<protein>
    <submittedName>
        <fullName evidence="2">Uncharacterized protein</fullName>
    </submittedName>
</protein>
<name>A0A182WN51_9DIPT</name>
<reference evidence="2" key="2">
    <citation type="submission" date="2020-05" db="UniProtKB">
        <authorList>
            <consortium name="EnsemblMetazoa"/>
        </authorList>
    </citation>
    <scope>IDENTIFICATION</scope>
    <source>
        <strain evidence="2">MINIMUS1</strain>
    </source>
</reference>
<keyword evidence="3" id="KW-1185">Reference proteome</keyword>
<evidence type="ECO:0000313" key="3">
    <source>
        <dbReference type="Proteomes" id="UP000075920"/>
    </source>
</evidence>
<evidence type="ECO:0000256" key="1">
    <source>
        <dbReference type="SAM" id="MobiDB-lite"/>
    </source>
</evidence>
<dbReference type="AlphaFoldDB" id="A0A182WN51"/>